<keyword evidence="1 2" id="KW-0193">Cuticle</keyword>
<dbReference type="OrthoDB" id="6510765at2759"/>
<dbReference type="InterPro" id="IPR031311">
    <property type="entry name" value="CHIT_BIND_RR_consensus"/>
</dbReference>
<keyword evidence="3" id="KW-0732">Signal</keyword>
<evidence type="ECO:0000313" key="5">
    <source>
        <dbReference type="RefSeq" id="XP_011212691.2"/>
    </source>
</evidence>
<feature type="signal peptide" evidence="3">
    <location>
        <begin position="1"/>
        <end position="16"/>
    </location>
</feature>
<evidence type="ECO:0000256" key="1">
    <source>
        <dbReference type="ARBA" id="ARBA00022460"/>
    </source>
</evidence>
<dbReference type="RefSeq" id="XP_011212691.2">
    <property type="nucleotide sequence ID" value="XM_011214389.3"/>
</dbReference>
<organism evidence="4 5">
    <name type="scientific">Bactrocera dorsalis</name>
    <name type="common">Oriental fruit fly</name>
    <name type="synonym">Dacus dorsalis</name>
    <dbReference type="NCBI Taxonomy" id="27457"/>
    <lineage>
        <taxon>Eukaryota</taxon>
        <taxon>Metazoa</taxon>
        <taxon>Ecdysozoa</taxon>
        <taxon>Arthropoda</taxon>
        <taxon>Hexapoda</taxon>
        <taxon>Insecta</taxon>
        <taxon>Pterygota</taxon>
        <taxon>Neoptera</taxon>
        <taxon>Endopterygota</taxon>
        <taxon>Diptera</taxon>
        <taxon>Brachycera</taxon>
        <taxon>Muscomorpha</taxon>
        <taxon>Tephritoidea</taxon>
        <taxon>Tephritidae</taxon>
        <taxon>Bactrocera</taxon>
        <taxon>Bactrocera</taxon>
    </lineage>
</organism>
<proteinExistence type="predicted"/>
<name>A0A6I9VN01_BACDO</name>
<dbReference type="GeneID" id="105232629"/>
<dbReference type="Proteomes" id="UP001652620">
    <property type="component" value="Chromosome 5"/>
</dbReference>
<evidence type="ECO:0000256" key="2">
    <source>
        <dbReference type="PROSITE-ProRule" id="PRU00497"/>
    </source>
</evidence>
<dbReference type="Pfam" id="PF00379">
    <property type="entry name" value="Chitin_bind_4"/>
    <property type="match status" value="1"/>
</dbReference>
<dbReference type="GO" id="GO:0042302">
    <property type="term" value="F:structural constituent of cuticle"/>
    <property type="evidence" value="ECO:0007669"/>
    <property type="project" value="UniProtKB-UniRule"/>
</dbReference>
<accession>A0A6I9VN01</accession>
<dbReference type="InterPro" id="IPR000618">
    <property type="entry name" value="Insect_cuticle"/>
</dbReference>
<feature type="chain" id="PRO_5045275895" evidence="3">
    <location>
        <begin position="17"/>
        <end position="1753"/>
    </location>
</feature>
<dbReference type="PROSITE" id="PS51155">
    <property type="entry name" value="CHIT_BIND_RR_2"/>
    <property type="match status" value="1"/>
</dbReference>
<protein>
    <submittedName>
        <fullName evidence="5">Mucin-17 isoform X1</fullName>
    </submittedName>
</protein>
<dbReference type="InParanoid" id="A0A6I9VN01"/>
<gene>
    <name evidence="5" type="primary">LOC105232629</name>
</gene>
<evidence type="ECO:0000256" key="3">
    <source>
        <dbReference type="SAM" id="SignalP"/>
    </source>
</evidence>
<dbReference type="PROSITE" id="PS00233">
    <property type="entry name" value="CHIT_BIND_RR_1"/>
    <property type="match status" value="1"/>
</dbReference>
<reference evidence="5" key="1">
    <citation type="submission" date="2025-08" db="UniProtKB">
        <authorList>
            <consortium name="RefSeq"/>
        </authorList>
    </citation>
    <scope>IDENTIFICATION</scope>
    <source>
        <tissue evidence="5">Adult</tissue>
    </source>
</reference>
<dbReference type="FunCoup" id="A0A6I9VN01">
    <property type="interactions" value="32"/>
</dbReference>
<evidence type="ECO:0000313" key="4">
    <source>
        <dbReference type="Proteomes" id="UP001652620"/>
    </source>
</evidence>
<keyword evidence="4" id="KW-1185">Reference proteome</keyword>
<dbReference type="KEGG" id="bdr:105232629"/>
<sequence length="1753" mass="177402">MKVALALLCLCSTVWASTKPIAIPDCILAASDGYAYPPPKVQLSVTPARAKYKLSSQSDGGYLNVDTVKSSESYYESGAGEKLLQISTNAAIKEGGITYADQPLKTPGILQPEIAISKTVLLPPKVETISNAYLPPAANVVPKLALTSPGLSKSYPPLPNIQLQSLSTPTISKSAAYESSGYSYYQSSPTISKTTAYVNPLQVGPIRSYAPTISYSAPYTQKLGNALASISLTNLEGNLLAEKTSTPLGSYSYAPKLASTYISTAPSSAGYQSQYLTSSQDLSKYSTSGGISHQYVSKPIQQISVGLPALPKISTVVAPAVSKVQSYVAPAVLSSAGVSKYGTSGAYSHQQISQPVQSTSYVSGIGAAAIAQYPTAGASLSLGSSAVSQPLQSVGYISPGVQKVATIATPLVAPAVTPIGYATPSISSIHSGSQSVKYASGGAVSHQYVSKPLQTVSYQAAPIAKVPTVAIPALSKVEAYAAPTVTQYSSGIGISKLGGYGASTITQYTSGHGISSGAISHQQVSKPLQPLTYSAPAISKVAVVAPVVTPAVTQYSTGSGLSSIHSGSQSVKYSGGGAVSHQYVSKPVQTVSYAAAPIAKIPTASIPVLSKVETYASPSITQYTSGLGVSKYGSIAAPTISQISSGHGLSSGAISHQQVIRPVQTVTYTAPAAPKVAVIKPILQPALTSIPTGVQSVKYENSGAVSHQYVSKPLNTVNYVARQVAKVAPVAVPAIAVPSLTQYSSSQGLSKSINYATPAVTSISGGSYASYGSSGAISHQQVSKPVQSVTYSAPSITKISAAAPVVAPVLTQYASGSGLTSLHTGSQSVKYESGGAVSHQYVSKPVQTVSYAPAPIAKVPTLAVPAIAKVATYATPAVTQYSSGHGISSGAISHQYVSKPIQPLTYSAPAIAKVATGISSVTPIVAQYPSGSGLTSISSGLQSIKYGSSGSISQHGTYASVPAIPSISSGGAISQQHVSTPLTYSVPSLTKVAAVAPVVAPTLTQYTSGSGLTSLQSGSQSVKYASGGAVSHQYVSKPIQTVSYASAPVAKIATVAAPAIAIPAVAKVGVYAAPATTQYSSGLGISSGAISHQHVSKPLQPLTYASPAITNVAAVAPIVSPALTQYSSGSGLTSVHTGLQSVKYASGGAVSHQYVSQPVKTVGYASAPVAKVAAVAAPAIAIPAVGKVGVYSAPAITQYSSGLGITSGAAEPLTYASPAITKVAAAAPLVTPALTQYSSGLGAQSVKYASGGAVSHQYVSKPVVSYGSAPVAKVAAVAVPSVAKVGVYASPAITQYSSGLGVSQAGYSYGTAPAAATIQLASPSIKSIQSGSQSLSYASGGAISHQQVSKPAQSLLFATQAATLTTPAKGYLAPALGITKTSAYPAPGLTSIQSSTGFAKYGSSGSFSQQYVSRQPILQSGSSVTISNVNAYTAPAAATVVTSPAIAKVATYAAPALTSTVHTSTGLGGLSTSGAISTQYSGISSKTGIAGLTLTSPGSLGLGKYLSNGAILQQQQIPIATSLAQPLSGKSSYSYSASTPLSSIGYSPAPIAHGSYYGAIALGHSGLSPILKLDGSGQSALHGLGGNLGISTLKLGTQPALPLLKSQGEILSGYSHGIGGIGPLGGGLYRYAPSVSPLLTQSASPTAYLKAQPALKIQPAVIKTIPEKHYEHYSDHARYAFEYGVNDPYTGDIKHQKEERDGDVVKGEYSLVEPDGNVRTVKYYADWETGFHAEVINSRDSGKLVTKRSSPKS</sequence>